<accession>A0ABZ2PL04</accession>
<name>A0ABZ2PL04_9NOCA</name>
<evidence type="ECO:0000313" key="3">
    <source>
        <dbReference type="Proteomes" id="UP001432000"/>
    </source>
</evidence>
<evidence type="ECO:0000313" key="2">
    <source>
        <dbReference type="EMBL" id="WXG68563.1"/>
    </source>
</evidence>
<gene>
    <name evidence="2" type="ORF">WDS16_25800</name>
</gene>
<evidence type="ECO:0000259" key="1">
    <source>
        <dbReference type="PROSITE" id="PS50801"/>
    </source>
</evidence>
<keyword evidence="3" id="KW-1185">Reference proteome</keyword>
<dbReference type="Gene3D" id="3.30.750.24">
    <property type="entry name" value="STAS domain"/>
    <property type="match status" value="1"/>
</dbReference>
<dbReference type="Pfam" id="PF13466">
    <property type="entry name" value="STAS_2"/>
    <property type="match status" value="1"/>
</dbReference>
<dbReference type="EMBL" id="CP147846">
    <property type="protein sequence ID" value="WXG68563.1"/>
    <property type="molecule type" value="Genomic_DNA"/>
</dbReference>
<dbReference type="CDD" id="cd07043">
    <property type="entry name" value="STAS_anti-anti-sigma_factors"/>
    <property type="match status" value="1"/>
</dbReference>
<protein>
    <submittedName>
        <fullName evidence="2">STAS domain-containing protein</fullName>
    </submittedName>
</protein>
<organism evidence="2 3">
    <name type="scientific">Rhodococcus sovatensis</name>
    <dbReference type="NCBI Taxonomy" id="1805840"/>
    <lineage>
        <taxon>Bacteria</taxon>
        <taxon>Bacillati</taxon>
        <taxon>Actinomycetota</taxon>
        <taxon>Actinomycetes</taxon>
        <taxon>Mycobacteriales</taxon>
        <taxon>Nocardiaceae</taxon>
        <taxon>Rhodococcus</taxon>
    </lineage>
</organism>
<dbReference type="InterPro" id="IPR058548">
    <property type="entry name" value="MlaB-like_STAS"/>
</dbReference>
<dbReference type="Proteomes" id="UP001432000">
    <property type="component" value="Chromosome"/>
</dbReference>
<sequence>MITAANPLSVDATAQSVGEAPRHSVEIESYSTLYAVLRVSGDLDMTARAELTGKLDELLGSGADVLVDLSAVSFMYSGAANAVIDAASATDSRVRIFAPTRPVRMILDVLGAGVLIVDNRSREWTSR</sequence>
<dbReference type="PROSITE" id="PS50801">
    <property type="entry name" value="STAS"/>
    <property type="match status" value="1"/>
</dbReference>
<dbReference type="SUPFAM" id="SSF52091">
    <property type="entry name" value="SpoIIaa-like"/>
    <property type="match status" value="1"/>
</dbReference>
<proteinExistence type="predicted"/>
<reference evidence="2 3" key="1">
    <citation type="submission" date="2024-03" db="EMBL/GenBank/DDBJ databases">
        <title>Natural products discovery in diverse microorganisms through a two-stage MS feature dereplication strategy.</title>
        <authorList>
            <person name="Zhang R."/>
        </authorList>
    </citation>
    <scope>NUCLEOTIDE SEQUENCE [LARGE SCALE GENOMIC DNA]</scope>
    <source>
        <strain evidence="2 3">18930</strain>
    </source>
</reference>
<feature type="domain" description="STAS" evidence="1">
    <location>
        <begin position="36"/>
        <end position="111"/>
    </location>
</feature>
<dbReference type="InterPro" id="IPR036513">
    <property type="entry name" value="STAS_dom_sf"/>
</dbReference>
<dbReference type="InterPro" id="IPR002645">
    <property type="entry name" value="STAS_dom"/>
</dbReference>
<dbReference type="RefSeq" id="WP_338888844.1">
    <property type="nucleotide sequence ID" value="NZ_CP147846.1"/>
</dbReference>